<dbReference type="Proteomes" id="UP000515663">
    <property type="component" value="Chromosome"/>
</dbReference>
<evidence type="ECO:0000256" key="1">
    <source>
        <dbReference type="SAM" id="MobiDB-lite"/>
    </source>
</evidence>
<organism evidence="2 3">
    <name type="scientific">Gordonia jinghuaiqii</name>
    <dbReference type="NCBI Taxonomy" id="2758710"/>
    <lineage>
        <taxon>Bacteria</taxon>
        <taxon>Bacillati</taxon>
        <taxon>Actinomycetota</taxon>
        <taxon>Actinomycetes</taxon>
        <taxon>Mycobacteriales</taxon>
        <taxon>Gordoniaceae</taxon>
        <taxon>Gordonia</taxon>
    </lineage>
</organism>
<dbReference type="KEGG" id="gji:H1R19_01835"/>
<keyword evidence="3" id="KW-1185">Reference proteome</keyword>
<dbReference type="EMBL" id="CP059491">
    <property type="protein sequence ID" value="QMT01959.1"/>
    <property type="molecule type" value="Genomic_DNA"/>
</dbReference>
<gene>
    <name evidence="2" type="ORF">H1R19_01835</name>
</gene>
<accession>A0A7D7LX42</accession>
<protein>
    <submittedName>
        <fullName evidence="2">Uncharacterized protein</fullName>
    </submittedName>
</protein>
<dbReference type="RefSeq" id="WP_188330950.1">
    <property type="nucleotide sequence ID" value="NZ_CP059491.1"/>
</dbReference>
<reference evidence="3" key="1">
    <citation type="submission" date="2020-07" db="EMBL/GenBank/DDBJ databases">
        <title>novel species isolated from the respiratory tract of Marmot.</title>
        <authorList>
            <person name="Zhang G."/>
        </authorList>
    </citation>
    <scope>NUCLEOTIDE SEQUENCE [LARGE SCALE GENOMIC DNA]</scope>
    <source>
        <strain evidence="3">686</strain>
    </source>
</reference>
<name>A0A7D7LX42_9ACTN</name>
<evidence type="ECO:0000313" key="2">
    <source>
        <dbReference type="EMBL" id="QMT01959.1"/>
    </source>
</evidence>
<proteinExistence type="predicted"/>
<evidence type="ECO:0000313" key="3">
    <source>
        <dbReference type="Proteomes" id="UP000515663"/>
    </source>
</evidence>
<feature type="region of interest" description="Disordered" evidence="1">
    <location>
        <begin position="49"/>
        <end position="100"/>
    </location>
</feature>
<dbReference type="AlphaFoldDB" id="A0A7D7LX42"/>
<sequence length="167" mass="16642">MSRRTRPVTAAGTRVRGASRVAGTALGLSVAMFALVGCGDEQDVTTASSTAATSVAASSGPTEDRPSTSPPVVGGRKPATDTTRSEVASDESDTTCGTVPGPDGALRVLVLAGEVTCDSAKTVATQYAPKIVTGQQQSVAGWTCAPSQLEGVLAACQKGTTVIGFAP</sequence>
<feature type="compositionally biased region" description="Low complexity" evidence="1">
    <location>
        <begin position="49"/>
        <end position="59"/>
    </location>
</feature>